<gene>
    <name evidence="1" type="ORF">DSO57_1035845</name>
</gene>
<dbReference type="EMBL" id="QTSX02000327">
    <property type="protein sequence ID" value="KAJ9087169.1"/>
    <property type="molecule type" value="Genomic_DNA"/>
</dbReference>
<comment type="caution">
    <text evidence="1">The sequence shown here is derived from an EMBL/GenBank/DDBJ whole genome shotgun (WGS) entry which is preliminary data.</text>
</comment>
<organism evidence="1 2">
    <name type="scientific">Entomophthora muscae</name>
    <dbReference type="NCBI Taxonomy" id="34485"/>
    <lineage>
        <taxon>Eukaryota</taxon>
        <taxon>Fungi</taxon>
        <taxon>Fungi incertae sedis</taxon>
        <taxon>Zoopagomycota</taxon>
        <taxon>Entomophthoromycotina</taxon>
        <taxon>Entomophthoromycetes</taxon>
        <taxon>Entomophthorales</taxon>
        <taxon>Entomophthoraceae</taxon>
        <taxon>Entomophthora</taxon>
    </lineage>
</organism>
<protein>
    <submittedName>
        <fullName evidence="1">Uncharacterized protein</fullName>
    </submittedName>
</protein>
<accession>A0ACC2UJU3</accession>
<evidence type="ECO:0000313" key="1">
    <source>
        <dbReference type="EMBL" id="KAJ9087169.1"/>
    </source>
</evidence>
<name>A0ACC2UJU3_9FUNG</name>
<evidence type="ECO:0000313" key="2">
    <source>
        <dbReference type="Proteomes" id="UP001165960"/>
    </source>
</evidence>
<keyword evidence="2" id="KW-1185">Reference proteome</keyword>
<sequence>MISTKPATTFQHQDELPCLPIPSLDETFTTYCKSLQPLIKGDELVATENTVIDFLKPGGLGEVLQERLKIHAKTQKNSWLEKWWLEYAYHRYRESTLINVNWYSLGKDDPSTPKPFTPDSLAPFSEFQIKRAAHLIHQFLIFWRSIEDQEIPPEFSGKSQMCMNQYRCMFGMSRIPQMECDKIQGAYPVLSDHITVFVKNHPYCVPVFDRASGIVYSRVEIERLLLDVINDVAKAPTSGGVCLLTAGMRDTWTQAREKLLEISPENSETLNKIQDSIFVVSLDDHLVKDDLQSKKSNLFHGNNANNRWLDAAISLIIDPSGSAGLNGEHSPLDALVPISVFDKSLKTPMGKDSNSSLTTSRSIKRMEFEVNQEIMNFIEEVKGTIKETIANSDLYVLTYSNYGANFIKKIAKTSPDAYIQMAIQLAYFNMYGKCVSTYESGSTRKFKHGRTDVIRTLCNESLAFCEAMADNSKDASICYQALQEAAKAHVKYCSMVSQGLGVDRHLLGLRLCLKPGETHPIFQDPIFAESASWKLSTSSMFKTDDIIATGFGAVNPDGYGINYTQSADCNRIIFSIESKRSSEISNTKKFASKVAEALDQMQKMCEDAAQSTVH</sequence>
<reference evidence="1" key="1">
    <citation type="submission" date="2022-04" db="EMBL/GenBank/DDBJ databases">
        <title>Genome of the entomopathogenic fungus Entomophthora muscae.</title>
        <authorList>
            <person name="Elya C."/>
            <person name="Lovett B.R."/>
            <person name="Lee E."/>
            <person name="Macias A.M."/>
            <person name="Hajek A.E."/>
            <person name="De Bivort B.L."/>
            <person name="Kasson M.T."/>
            <person name="De Fine Licht H.H."/>
            <person name="Stajich J.E."/>
        </authorList>
    </citation>
    <scope>NUCLEOTIDE SEQUENCE</scope>
    <source>
        <strain evidence="1">Berkeley</strain>
    </source>
</reference>
<dbReference type="Proteomes" id="UP001165960">
    <property type="component" value="Unassembled WGS sequence"/>
</dbReference>
<proteinExistence type="predicted"/>